<evidence type="ECO:0000256" key="14">
    <source>
        <dbReference type="PIRSR" id="PIRSR001461-2"/>
    </source>
</evidence>
<dbReference type="CDD" id="cd00429">
    <property type="entry name" value="RPE"/>
    <property type="match status" value="1"/>
</dbReference>
<comment type="caution">
    <text evidence="16">The sequence shown here is derived from an EMBL/GenBank/DDBJ whole genome shotgun (WGS) entry which is preliminary data.</text>
</comment>
<feature type="binding site" evidence="14">
    <location>
        <position position="76"/>
    </location>
    <ligand>
        <name>a divalent metal cation</name>
        <dbReference type="ChEBI" id="CHEBI:60240"/>
    </ligand>
</feature>
<comment type="similarity">
    <text evidence="6 11 12">Belongs to the ribulose-phosphate 3-epimerase family.</text>
</comment>
<evidence type="ECO:0000256" key="3">
    <source>
        <dbReference type="ARBA" id="ARBA00001941"/>
    </source>
</evidence>
<dbReference type="GO" id="GO:0004750">
    <property type="term" value="F:D-ribulose-phosphate 3-epimerase activity"/>
    <property type="evidence" value="ECO:0007669"/>
    <property type="project" value="UniProtKB-UniRule"/>
</dbReference>
<evidence type="ECO:0000256" key="13">
    <source>
        <dbReference type="PIRSR" id="PIRSR001461-1"/>
    </source>
</evidence>
<dbReference type="NCBIfam" id="NF004076">
    <property type="entry name" value="PRK05581.1-4"/>
    <property type="match status" value="1"/>
</dbReference>
<comment type="catalytic activity">
    <reaction evidence="1 11 12">
        <text>D-ribulose 5-phosphate = D-xylulose 5-phosphate</text>
        <dbReference type="Rhea" id="RHEA:13677"/>
        <dbReference type="ChEBI" id="CHEBI:57737"/>
        <dbReference type="ChEBI" id="CHEBI:58121"/>
        <dbReference type="EC" id="5.1.3.1"/>
    </reaction>
</comment>
<sequence>MEVTEVVVKVVDPVLVASVLPADFAELGRDVAEIEHAGVDRIQWDVMDGRFVPNLTFGPDVIAACRDVVTMGFEAHLMVEDPDPMLPRWVEAGCGIVIVHAEACRHLHRTLSSIRDLGARAGVALNPATPLAAVVDVLDVTDLLLIMTVNPGFGGQRYLASMEPKIAAARAEIDSRGLEIELEVDGGIGPSTIGRAAAAGAEVFCAGSALFAGSMPERVEALRAAARQTNERLVTR</sequence>
<dbReference type="HAMAP" id="MF_02227">
    <property type="entry name" value="RPE"/>
    <property type="match status" value="1"/>
</dbReference>
<keyword evidence="10 11" id="KW-0119">Carbohydrate metabolism</keyword>
<evidence type="ECO:0000256" key="11">
    <source>
        <dbReference type="HAMAP-Rule" id="MF_02227"/>
    </source>
</evidence>
<feature type="binding site" evidence="11">
    <location>
        <begin position="185"/>
        <end position="187"/>
    </location>
    <ligand>
        <name>substrate</name>
    </ligand>
</feature>
<dbReference type="EC" id="5.1.3.1" evidence="7 11"/>
<feature type="binding site" evidence="11 15">
    <location>
        <begin position="207"/>
        <end position="208"/>
    </location>
    <ligand>
        <name>substrate</name>
    </ligand>
</feature>
<feature type="binding site" evidence="11 15">
    <location>
        <begin position="152"/>
        <end position="155"/>
    </location>
    <ligand>
        <name>substrate</name>
    </ligand>
</feature>
<dbReference type="SUPFAM" id="SSF51366">
    <property type="entry name" value="Ribulose-phoshate binding barrel"/>
    <property type="match status" value="1"/>
</dbReference>
<comment type="cofactor">
    <cofactor evidence="11 14">
        <name>a divalent metal cation</name>
        <dbReference type="ChEBI" id="CHEBI:60240"/>
    </cofactor>
    <text evidence="11 14">Binds 1 divalent metal cation per subunit.</text>
</comment>
<evidence type="ECO:0000256" key="2">
    <source>
        <dbReference type="ARBA" id="ARBA00001936"/>
    </source>
</evidence>
<keyword evidence="9 11" id="KW-0413">Isomerase</keyword>
<comment type="cofactor">
    <cofactor evidence="3">
        <name>Co(2+)</name>
        <dbReference type="ChEBI" id="CHEBI:48828"/>
    </cofactor>
</comment>
<dbReference type="GO" id="GO:0046872">
    <property type="term" value="F:metal ion binding"/>
    <property type="evidence" value="ECO:0007669"/>
    <property type="project" value="UniProtKB-UniRule"/>
</dbReference>
<comment type="caution">
    <text evidence="11">Lacks conserved residue(s) required for the propagation of feature annotation.</text>
</comment>
<evidence type="ECO:0000256" key="9">
    <source>
        <dbReference type="ARBA" id="ARBA00023235"/>
    </source>
</evidence>
<reference evidence="16" key="1">
    <citation type="submission" date="2023-06" db="EMBL/GenBank/DDBJ databases">
        <title>Identification of two novel mycobacterium reveal diversities and complexities of Mycobacterium gordonae clade.</title>
        <authorList>
            <person name="Matsumoto Y."/>
            <person name="Nakamura S."/>
            <person name="Motooka D."/>
            <person name="Fukushima K."/>
        </authorList>
    </citation>
    <scope>NUCLEOTIDE SEQUENCE</scope>
    <source>
        <strain evidence="16">TY812</strain>
    </source>
</reference>
<proteinExistence type="inferred from homology"/>
<gene>
    <name evidence="11 16" type="primary">rpe</name>
    <name evidence="16" type="ORF">QXL92_04900</name>
</gene>
<dbReference type="FunFam" id="3.20.20.70:FF:000004">
    <property type="entry name" value="Ribulose-phosphate 3-epimerase"/>
    <property type="match status" value="1"/>
</dbReference>
<feature type="active site" description="Proton donor" evidence="11 13">
    <location>
        <position position="185"/>
    </location>
</feature>
<dbReference type="EMBL" id="JAUFSA010000001">
    <property type="protein sequence ID" value="MDP7734085.1"/>
    <property type="molecule type" value="Genomic_DNA"/>
</dbReference>
<comment type="cofactor">
    <cofactor evidence="2">
        <name>Mn(2+)</name>
        <dbReference type="ChEBI" id="CHEBI:29035"/>
    </cofactor>
</comment>
<feature type="binding site" evidence="11 15">
    <location>
        <position position="18"/>
    </location>
    <ligand>
        <name>substrate</name>
    </ligand>
</feature>
<feature type="binding site" evidence="14">
    <location>
        <position position="45"/>
    </location>
    <ligand>
        <name>a divalent metal cation</name>
        <dbReference type="ChEBI" id="CHEBI:60240"/>
    </ligand>
</feature>
<dbReference type="InterPro" id="IPR026019">
    <property type="entry name" value="Ribul_P_3_epim"/>
</dbReference>
<dbReference type="InterPro" id="IPR000056">
    <property type="entry name" value="Ribul_P_3_epim-like"/>
</dbReference>
<comment type="cofactor">
    <cofactor evidence="4">
        <name>Zn(2+)</name>
        <dbReference type="ChEBI" id="CHEBI:29105"/>
    </cofactor>
</comment>
<keyword evidence="14" id="KW-0170">Cobalt</keyword>
<evidence type="ECO:0000256" key="4">
    <source>
        <dbReference type="ARBA" id="ARBA00001947"/>
    </source>
</evidence>
<evidence type="ECO:0000256" key="7">
    <source>
        <dbReference type="ARBA" id="ARBA00013188"/>
    </source>
</evidence>
<dbReference type="Proteomes" id="UP001229081">
    <property type="component" value="Unassembled WGS sequence"/>
</dbReference>
<dbReference type="Pfam" id="PF00834">
    <property type="entry name" value="Ribul_P_3_epim"/>
    <property type="match status" value="1"/>
</dbReference>
<dbReference type="AlphaFoldDB" id="A0A4R5WW38"/>
<keyword evidence="14" id="KW-0464">Manganese</keyword>
<evidence type="ECO:0000256" key="6">
    <source>
        <dbReference type="ARBA" id="ARBA00009541"/>
    </source>
</evidence>
<evidence type="ECO:0000256" key="15">
    <source>
        <dbReference type="PIRSR" id="PIRSR001461-3"/>
    </source>
</evidence>
<dbReference type="GO" id="GO:0005737">
    <property type="term" value="C:cytoplasm"/>
    <property type="evidence" value="ECO:0007669"/>
    <property type="project" value="UniProtKB-ARBA"/>
</dbReference>
<dbReference type="GO" id="GO:0006098">
    <property type="term" value="P:pentose-phosphate shunt"/>
    <property type="evidence" value="ECO:0007669"/>
    <property type="project" value="UniProtKB-UniRule"/>
</dbReference>
<evidence type="ECO:0000256" key="1">
    <source>
        <dbReference type="ARBA" id="ARBA00001782"/>
    </source>
</evidence>
<dbReference type="InterPro" id="IPR011060">
    <property type="entry name" value="RibuloseP-bd_barrel"/>
</dbReference>
<dbReference type="Gene3D" id="3.20.20.70">
    <property type="entry name" value="Aldolase class I"/>
    <property type="match status" value="1"/>
</dbReference>
<dbReference type="NCBIfam" id="TIGR01163">
    <property type="entry name" value="rpe"/>
    <property type="match status" value="1"/>
</dbReference>
<evidence type="ECO:0000256" key="10">
    <source>
        <dbReference type="ARBA" id="ARBA00023277"/>
    </source>
</evidence>
<dbReference type="InterPro" id="IPR013785">
    <property type="entry name" value="Aldolase_TIM"/>
</dbReference>
<dbReference type="GO" id="GO:0019323">
    <property type="term" value="P:pentose catabolic process"/>
    <property type="evidence" value="ECO:0007669"/>
    <property type="project" value="UniProtKB-UniRule"/>
</dbReference>
<evidence type="ECO:0000313" key="16">
    <source>
        <dbReference type="EMBL" id="MDP7734085.1"/>
    </source>
</evidence>
<evidence type="ECO:0000313" key="17">
    <source>
        <dbReference type="Proteomes" id="UP001229081"/>
    </source>
</evidence>
<organism evidence="16 17">
    <name type="scientific">Mycobacterium paragordonae</name>
    <dbReference type="NCBI Taxonomy" id="1389713"/>
    <lineage>
        <taxon>Bacteria</taxon>
        <taxon>Bacillati</taxon>
        <taxon>Actinomycetota</taxon>
        <taxon>Actinomycetes</taxon>
        <taxon>Mycobacteriales</taxon>
        <taxon>Mycobacteriaceae</taxon>
        <taxon>Mycobacterium</taxon>
    </lineage>
</organism>
<accession>A0A4R5WW38</accession>
<comment type="function">
    <text evidence="11">Catalyzes the reversible epimerization of D-ribulose 5-phosphate to D-xylulose 5-phosphate.</text>
</comment>
<evidence type="ECO:0000256" key="5">
    <source>
        <dbReference type="ARBA" id="ARBA00001954"/>
    </source>
</evidence>
<feature type="active site" description="Proton acceptor" evidence="11 13">
    <location>
        <position position="45"/>
    </location>
</feature>
<keyword evidence="8 11" id="KW-0479">Metal-binding</keyword>
<dbReference type="PIRSF" id="PIRSF001461">
    <property type="entry name" value="RPE"/>
    <property type="match status" value="1"/>
</dbReference>
<protein>
    <recommendedName>
        <fullName evidence="7 11">Ribulose-phosphate 3-epimerase</fullName>
        <ecNumber evidence="7 11">5.1.3.1</ecNumber>
    </recommendedName>
</protein>
<evidence type="ECO:0000256" key="8">
    <source>
        <dbReference type="ARBA" id="ARBA00022723"/>
    </source>
</evidence>
<dbReference type="PANTHER" id="PTHR11749">
    <property type="entry name" value="RIBULOSE-5-PHOSPHATE-3-EPIMERASE"/>
    <property type="match status" value="1"/>
</dbReference>
<comment type="cofactor">
    <cofactor evidence="5">
        <name>Fe(2+)</name>
        <dbReference type="ChEBI" id="CHEBI:29033"/>
    </cofactor>
</comment>
<keyword evidence="14" id="KW-0862">Zinc</keyword>
<feature type="binding site" evidence="11 15">
    <location>
        <position position="76"/>
    </location>
    <ligand>
        <name>substrate</name>
    </ligand>
</feature>
<comment type="pathway">
    <text evidence="11">Carbohydrate degradation.</text>
</comment>
<dbReference type="RefSeq" id="WP_133434991.1">
    <property type="nucleotide sequence ID" value="NZ_JAUFSA010000001.1"/>
</dbReference>
<evidence type="ECO:0000256" key="12">
    <source>
        <dbReference type="PIRNR" id="PIRNR001461"/>
    </source>
</evidence>
<name>A0A4R5WW38_9MYCO</name>
<feature type="binding site" evidence="15">
    <location>
        <position position="187"/>
    </location>
    <ligand>
        <name>substrate</name>
    </ligand>
</feature>
<feature type="binding site" evidence="14">
    <location>
        <position position="185"/>
    </location>
    <ligand>
        <name>a divalent metal cation</name>
        <dbReference type="ChEBI" id="CHEBI:60240"/>
    </ligand>
</feature>